<gene>
    <name evidence="2" type="ORF">BDA99DRAFT_556007</name>
</gene>
<feature type="compositionally biased region" description="Low complexity" evidence="1">
    <location>
        <begin position="83"/>
        <end position="95"/>
    </location>
</feature>
<accession>A0AAD5K8Q1</accession>
<reference evidence="2" key="1">
    <citation type="journal article" date="2022" name="IScience">
        <title>Evolution of zygomycete secretomes and the origins of terrestrial fungal ecologies.</title>
        <authorList>
            <person name="Chang Y."/>
            <person name="Wang Y."/>
            <person name="Mondo S."/>
            <person name="Ahrendt S."/>
            <person name="Andreopoulos W."/>
            <person name="Barry K."/>
            <person name="Beard J."/>
            <person name="Benny G.L."/>
            <person name="Blankenship S."/>
            <person name="Bonito G."/>
            <person name="Cuomo C."/>
            <person name="Desiro A."/>
            <person name="Gervers K.A."/>
            <person name="Hundley H."/>
            <person name="Kuo A."/>
            <person name="LaButti K."/>
            <person name="Lang B.F."/>
            <person name="Lipzen A."/>
            <person name="O'Donnell K."/>
            <person name="Pangilinan J."/>
            <person name="Reynolds N."/>
            <person name="Sandor L."/>
            <person name="Smith M.E."/>
            <person name="Tsang A."/>
            <person name="Grigoriev I.V."/>
            <person name="Stajich J.E."/>
            <person name="Spatafora J.W."/>
        </authorList>
    </citation>
    <scope>NUCLEOTIDE SEQUENCE</scope>
    <source>
        <strain evidence="2">RSA 2281</strain>
    </source>
</reference>
<reference evidence="2" key="2">
    <citation type="submission" date="2023-02" db="EMBL/GenBank/DDBJ databases">
        <authorList>
            <consortium name="DOE Joint Genome Institute"/>
            <person name="Mondo S.J."/>
            <person name="Chang Y."/>
            <person name="Wang Y."/>
            <person name="Ahrendt S."/>
            <person name="Andreopoulos W."/>
            <person name="Barry K."/>
            <person name="Beard J."/>
            <person name="Benny G.L."/>
            <person name="Blankenship S."/>
            <person name="Bonito G."/>
            <person name="Cuomo C."/>
            <person name="Desiro A."/>
            <person name="Gervers K.A."/>
            <person name="Hundley H."/>
            <person name="Kuo A."/>
            <person name="LaButti K."/>
            <person name="Lang B.F."/>
            <person name="Lipzen A."/>
            <person name="O'Donnell K."/>
            <person name="Pangilinan J."/>
            <person name="Reynolds N."/>
            <person name="Sandor L."/>
            <person name="Smith M.W."/>
            <person name="Tsang A."/>
            <person name="Grigoriev I.V."/>
            <person name="Stajich J.E."/>
            <person name="Spatafora J.W."/>
        </authorList>
    </citation>
    <scope>NUCLEOTIDE SEQUENCE</scope>
    <source>
        <strain evidence="2">RSA 2281</strain>
    </source>
</reference>
<feature type="compositionally biased region" description="Gly residues" evidence="1">
    <location>
        <begin position="169"/>
        <end position="179"/>
    </location>
</feature>
<dbReference type="GO" id="GO:0003676">
    <property type="term" value="F:nucleic acid binding"/>
    <property type="evidence" value="ECO:0007669"/>
    <property type="project" value="InterPro"/>
</dbReference>
<protein>
    <submittedName>
        <fullName evidence="2">Uncharacterized protein</fullName>
    </submittedName>
</protein>
<evidence type="ECO:0000256" key="1">
    <source>
        <dbReference type="SAM" id="MobiDB-lite"/>
    </source>
</evidence>
<dbReference type="EMBL" id="JAIXMP010000004">
    <property type="protein sequence ID" value="KAI9274595.1"/>
    <property type="molecule type" value="Genomic_DNA"/>
</dbReference>
<dbReference type="AlphaFoldDB" id="A0AAD5K8Q1"/>
<feature type="region of interest" description="Disordered" evidence="1">
    <location>
        <begin position="151"/>
        <end position="179"/>
    </location>
</feature>
<evidence type="ECO:0000313" key="3">
    <source>
        <dbReference type="Proteomes" id="UP001209540"/>
    </source>
</evidence>
<feature type="region of interest" description="Disordered" evidence="1">
    <location>
        <begin position="1"/>
        <end position="123"/>
    </location>
</feature>
<organism evidence="2 3">
    <name type="scientific">Phascolomyces articulosus</name>
    <dbReference type="NCBI Taxonomy" id="60185"/>
    <lineage>
        <taxon>Eukaryota</taxon>
        <taxon>Fungi</taxon>
        <taxon>Fungi incertae sedis</taxon>
        <taxon>Mucoromycota</taxon>
        <taxon>Mucoromycotina</taxon>
        <taxon>Mucoromycetes</taxon>
        <taxon>Mucorales</taxon>
        <taxon>Lichtheimiaceae</taxon>
        <taxon>Phascolomyces</taxon>
    </lineage>
</organism>
<feature type="compositionally biased region" description="Low complexity" evidence="1">
    <location>
        <begin position="49"/>
        <end position="63"/>
    </location>
</feature>
<feature type="compositionally biased region" description="Basic and acidic residues" evidence="1">
    <location>
        <begin position="64"/>
        <end position="76"/>
    </location>
</feature>
<proteinExistence type="predicted"/>
<feature type="compositionally biased region" description="Polar residues" evidence="1">
    <location>
        <begin position="111"/>
        <end position="123"/>
    </location>
</feature>
<dbReference type="Proteomes" id="UP001209540">
    <property type="component" value="Unassembled WGS sequence"/>
</dbReference>
<dbReference type="InterPro" id="IPR036882">
    <property type="entry name" value="Alba-like_dom_sf"/>
</dbReference>
<name>A0AAD5K8Q1_9FUNG</name>
<dbReference type="SUPFAM" id="SSF82704">
    <property type="entry name" value="AlbA-like"/>
    <property type="match status" value="1"/>
</dbReference>
<feature type="compositionally biased region" description="Low complexity" evidence="1">
    <location>
        <begin position="16"/>
        <end position="39"/>
    </location>
</feature>
<evidence type="ECO:0000313" key="2">
    <source>
        <dbReference type="EMBL" id="KAI9274595.1"/>
    </source>
</evidence>
<comment type="caution">
    <text evidence="2">The sequence shown here is derived from an EMBL/GenBank/DDBJ whole genome shotgun (WGS) entry which is preliminary data.</text>
</comment>
<keyword evidence="3" id="KW-1185">Reference proteome</keyword>
<sequence>MLNPNASEFKPGQFGTPSTPSAPTSSSQEEKLSSQQQQQHAKRRPPKSNKPQQQQQQKQQKNQGKSERRSSSDQHPTKKSNKSKNQQQQQHTNSSGGSGGRRHNKGSSSSTQKQQPPIPSSYSTAAAVDNESFGLLTKFITIEEAIDPVFRTRPTDDGNKNIDNSGSGINSGVGGTSGGEPVGKLVHGYERYIEWINRCLRAFETITIVGMDYAIADVVSLVTILQRRKIGEHEEVETFSLDQGNKRYTSGIQVKLHICT</sequence>